<dbReference type="PIRSF" id="PIRSF006305">
    <property type="entry name" value="Maf"/>
    <property type="match status" value="1"/>
</dbReference>
<comment type="subcellular location">
    <subcellularLocation>
        <location evidence="3">Cytoplasm</location>
    </subcellularLocation>
</comment>
<keyword evidence="5" id="KW-1185">Reference proteome</keyword>
<feature type="site" description="Important for substrate specificity" evidence="3">
    <location>
        <position position="154"/>
    </location>
</feature>
<proteinExistence type="inferred from homology"/>
<name>A0A4D7B028_9FIRM</name>
<evidence type="ECO:0000313" key="5">
    <source>
        <dbReference type="Proteomes" id="UP000298642"/>
    </source>
</evidence>
<dbReference type="GO" id="GO:0036218">
    <property type="term" value="F:dTTP diphosphatase activity"/>
    <property type="evidence" value="ECO:0007669"/>
    <property type="project" value="RHEA"/>
</dbReference>
<dbReference type="GO" id="GO:0009117">
    <property type="term" value="P:nucleotide metabolic process"/>
    <property type="evidence" value="ECO:0007669"/>
    <property type="project" value="UniProtKB-KW"/>
</dbReference>
<comment type="similarity">
    <text evidence="3">Belongs to the Maf family. YhdE subfamily.</text>
</comment>
<dbReference type="EC" id="3.6.1.9" evidence="3"/>
<keyword evidence="3" id="KW-0546">Nucleotide metabolism</keyword>
<keyword evidence="3" id="KW-0963">Cytoplasm</keyword>
<comment type="caution">
    <text evidence="3">Lacks conserved residue(s) required for the propagation of feature annotation.</text>
</comment>
<feature type="active site" description="Proton acceptor" evidence="3">
    <location>
        <position position="71"/>
    </location>
</feature>
<evidence type="ECO:0000256" key="3">
    <source>
        <dbReference type="HAMAP-Rule" id="MF_00528"/>
    </source>
</evidence>
<dbReference type="Gene3D" id="3.90.950.10">
    <property type="match status" value="1"/>
</dbReference>
<evidence type="ECO:0000256" key="2">
    <source>
        <dbReference type="ARBA" id="ARBA00022801"/>
    </source>
</evidence>
<dbReference type="GO" id="GO:0036221">
    <property type="term" value="F:UTP diphosphatase activity"/>
    <property type="evidence" value="ECO:0007669"/>
    <property type="project" value="RHEA"/>
</dbReference>
<dbReference type="Proteomes" id="UP000298642">
    <property type="component" value="Chromosome"/>
</dbReference>
<dbReference type="Pfam" id="PF02545">
    <property type="entry name" value="Maf"/>
    <property type="match status" value="1"/>
</dbReference>
<dbReference type="SUPFAM" id="SSF52972">
    <property type="entry name" value="ITPase-like"/>
    <property type="match status" value="1"/>
</dbReference>
<evidence type="ECO:0000313" key="4">
    <source>
        <dbReference type="EMBL" id="QCI59532.1"/>
    </source>
</evidence>
<dbReference type="KEGG" id="obj:EIO64_10145"/>
<keyword evidence="2 3" id="KW-0378">Hydrolase</keyword>
<dbReference type="InterPro" id="IPR029001">
    <property type="entry name" value="ITPase-like_fam"/>
</dbReference>
<comment type="catalytic activity">
    <reaction evidence="3">
        <text>dTTP + H2O = dTMP + diphosphate + H(+)</text>
        <dbReference type="Rhea" id="RHEA:28534"/>
        <dbReference type="ChEBI" id="CHEBI:15377"/>
        <dbReference type="ChEBI" id="CHEBI:15378"/>
        <dbReference type="ChEBI" id="CHEBI:33019"/>
        <dbReference type="ChEBI" id="CHEBI:37568"/>
        <dbReference type="ChEBI" id="CHEBI:63528"/>
        <dbReference type="EC" id="3.6.1.9"/>
    </reaction>
</comment>
<dbReference type="HAMAP" id="MF_00528">
    <property type="entry name" value="Maf"/>
    <property type="match status" value="1"/>
</dbReference>
<dbReference type="NCBIfam" id="TIGR00172">
    <property type="entry name" value="maf"/>
    <property type="match status" value="1"/>
</dbReference>
<dbReference type="EMBL" id="CP034413">
    <property type="protein sequence ID" value="QCI59532.1"/>
    <property type="molecule type" value="Genomic_DNA"/>
</dbReference>
<dbReference type="AlphaFoldDB" id="A0A4D7B028"/>
<evidence type="ECO:0000256" key="1">
    <source>
        <dbReference type="ARBA" id="ARBA00001968"/>
    </source>
</evidence>
<dbReference type="PANTHER" id="PTHR43213">
    <property type="entry name" value="BIFUNCTIONAL DTTP/UTP PYROPHOSPHATASE/METHYLTRANSFERASE PROTEIN-RELATED"/>
    <property type="match status" value="1"/>
</dbReference>
<protein>
    <recommendedName>
        <fullName evidence="3">dTTP/UTP pyrophosphatase</fullName>
        <shortName evidence="3">dTTPase/UTPase</shortName>
        <ecNumber evidence="3">3.6.1.9</ecNumber>
    </recommendedName>
    <alternativeName>
        <fullName evidence="3">Nucleoside triphosphate pyrophosphatase</fullName>
    </alternativeName>
    <alternativeName>
        <fullName evidence="3">Nucleotide pyrophosphatase</fullName>
        <shortName evidence="3">Nucleotide PPase</shortName>
    </alternativeName>
</protein>
<accession>A0A4D7B028</accession>
<dbReference type="CDD" id="cd00555">
    <property type="entry name" value="Maf"/>
    <property type="match status" value="1"/>
</dbReference>
<dbReference type="InterPro" id="IPR003697">
    <property type="entry name" value="Maf-like"/>
</dbReference>
<dbReference type="GO" id="GO:0005737">
    <property type="term" value="C:cytoplasm"/>
    <property type="evidence" value="ECO:0007669"/>
    <property type="project" value="UniProtKB-SubCell"/>
</dbReference>
<reference evidence="5" key="1">
    <citation type="submission" date="2018-12" db="EMBL/GenBank/DDBJ databases">
        <title>Dusodibacter welbiota gen. nov., sp. nov., isolated from human faeces and emended description of the Oscillibacter genus.</title>
        <authorList>
            <person name="Le Roy T."/>
            <person name="Van der Smissen P."/>
            <person name="Delzenne N."/>
            <person name="Muccioli G."/>
            <person name="Collet J.F."/>
            <person name="Cani P.D."/>
        </authorList>
    </citation>
    <scope>NUCLEOTIDE SEQUENCE [LARGE SCALE GENOMIC DNA]</scope>
    <source>
        <strain evidence="5">J115</strain>
    </source>
</reference>
<comment type="function">
    <text evidence="3">Nucleoside triphosphate pyrophosphatase that hydrolyzes dTTP and UTP. May have a dual role in cell division arrest and in preventing the incorporation of modified nucleotides into cellular nucleic acids.</text>
</comment>
<organism evidence="4 5">
    <name type="scientific">Dysosmobacter welbionis</name>
    <dbReference type="NCBI Taxonomy" id="2093857"/>
    <lineage>
        <taxon>Bacteria</taxon>
        <taxon>Bacillati</taxon>
        <taxon>Bacillota</taxon>
        <taxon>Clostridia</taxon>
        <taxon>Eubacteriales</taxon>
        <taxon>Oscillospiraceae</taxon>
        <taxon>Dysosmobacter</taxon>
    </lineage>
</organism>
<feature type="site" description="Important for substrate specificity" evidence="3">
    <location>
        <position position="72"/>
    </location>
</feature>
<dbReference type="PANTHER" id="PTHR43213:SF5">
    <property type="entry name" value="BIFUNCTIONAL DTTP_UTP PYROPHOSPHATASE_METHYLTRANSFERASE PROTEIN-RELATED"/>
    <property type="match status" value="1"/>
</dbReference>
<dbReference type="RefSeq" id="WP_136891308.1">
    <property type="nucleotide sequence ID" value="NZ_CP034413.3"/>
</dbReference>
<sequence length="192" mass="21268">MAKIVLASGSPRRQELLQRIGITDFDIRVPRTEETYPAGLSPRETVEYISREKSDAAAALCTPEEIIITADTMVFLDDQRLGKPVDEADALRMLTALQGRRHTVCTGVTVRRGGEILTESASTDVYFRPAAEAELWGYIRTGEPMDKAGAYGVQGLGALLVERLDGDFFNVMGLPVLRLSRMLERFGVHFFC</sequence>
<feature type="site" description="Important for substrate specificity" evidence="3">
    <location>
        <position position="12"/>
    </location>
</feature>
<comment type="catalytic activity">
    <reaction evidence="3">
        <text>UTP + H2O = UMP + diphosphate + H(+)</text>
        <dbReference type="Rhea" id="RHEA:29395"/>
        <dbReference type="ChEBI" id="CHEBI:15377"/>
        <dbReference type="ChEBI" id="CHEBI:15378"/>
        <dbReference type="ChEBI" id="CHEBI:33019"/>
        <dbReference type="ChEBI" id="CHEBI:46398"/>
        <dbReference type="ChEBI" id="CHEBI:57865"/>
        <dbReference type="EC" id="3.6.1.9"/>
    </reaction>
</comment>
<comment type="cofactor">
    <cofactor evidence="1 3">
        <name>a divalent metal cation</name>
        <dbReference type="ChEBI" id="CHEBI:60240"/>
    </cofactor>
</comment>
<gene>
    <name evidence="4" type="ORF">EIO64_10145</name>
</gene>